<keyword evidence="2" id="KW-1185">Reference proteome</keyword>
<gene>
    <name evidence="1" type="ORF">J2I47_15605</name>
</gene>
<dbReference type="EMBL" id="JAFMYV010000007">
    <property type="protein sequence ID" value="MBO0937982.1"/>
    <property type="molecule type" value="Genomic_DNA"/>
</dbReference>
<dbReference type="Proteomes" id="UP000664034">
    <property type="component" value="Unassembled WGS sequence"/>
</dbReference>
<sequence length="73" mass="8105">MTTLVLPIELEPGVVISIFDFTRQLNDDQFYDFCQANANHFFERDAFGNLLLVAPSGGEKGAINCELVAELII</sequence>
<protein>
    <submittedName>
        <fullName evidence="1">Uncharacterized protein</fullName>
    </submittedName>
</protein>
<dbReference type="RefSeq" id="WP_207365513.1">
    <property type="nucleotide sequence ID" value="NZ_JAFMYV010000007.1"/>
</dbReference>
<dbReference type="AlphaFoldDB" id="A0A939GK87"/>
<evidence type="ECO:0000313" key="1">
    <source>
        <dbReference type="EMBL" id="MBO0937982.1"/>
    </source>
</evidence>
<evidence type="ECO:0000313" key="2">
    <source>
        <dbReference type="Proteomes" id="UP000664034"/>
    </source>
</evidence>
<organism evidence="1 2">
    <name type="scientific">Fibrella rubiginis</name>
    <dbReference type="NCBI Taxonomy" id="2817060"/>
    <lineage>
        <taxon>Bacteria</taxon>
        <taxon>Pseudomonadati</taxon>
        <taxon>Bacteroidota</taxon>
        <taxon>Cytophagia</taxon>
        <taxon>Cytophagales</taxon>
        <taxon>Spirosomataceae</taxon>
        <taxon>Fibrella</taxon>
    </lineage>
</organism>
<reference evidence="1" key="1">
    <citation type="submission" date="2021-03" db="EMBL/GenBank/DDBJ databases">
        <title>Fibrella sp. HMF5335 genome sequencing and assembly.</title>
        <authorList>
            <person name="Kang H."/>
            <person name="Kim H."/>
            <person name="Bae S."/>
            <person name="Joh K."/>
        </authorList>
    </citation>
    <scope>NUCLEOTIDE SEQUENCE</scope>
    <source>
        <strain evidence="1">HMF5335</strain>
    </source>
</reference>
<comment type="caution">
    <text evidence="1">The sequence shown here is derived from an EMBL/GenBank/DDBJ whole genome shotgun (WGS) entry which is preliminary data.</text>
</comment>
<accession>A0A939GK87</accession>
<name>A0A939GK87_9BACT</name>
<proteinExistence type="predicted"/>